<evidence type="ECO:0000313" key="2">
    <source>
        <dbReference type="Proteomes" id="UP001497382"/>
    </source>
</evidence>
<dbReference type="AlphaFoldDB" id="A0AAV1ZXG2"/>
<accession>A0AAV1ZXG2</accession>
<dbReference type="Proteomes" id="UP001497382">
    <property type="component" value="Unassembled WGS sequence"/>
</dbReference>
<keyword evidence="2" id="KW-1185">Reference proteome</keyword>
<dbReference type="EMBL" id="CAXIEN010000088">
    <property type="protein sequence ID" value="CAL1275883.1"/>
    <property type="molecule type" value="Genomic_DNA"/>
</dbReference>
<sequence length="100" mass="10881">MSEGSTGAHCQKNSRTSRVLAPLLSEDLTIQSSESGGKHKHLQAHFGSAAALIVENNAHMSNLEGKHYSRLCFESHSDLEKQGCHDNNKGTLMFHASTFS</sequence>
<evidence type="ECO:0000313" key="1">
    <source>
        <dbReference type="EMBL" id="CAL1275883.1"/>
    </source>
</evidence>
<organism evidence="1 2">
    <name type="scientific">Larinioides sclopetarius</name>
    <dbReference type="NCBI Taxonomy" id="280406"/>
    <lineage>
        <taxon>Eukaryota</taxon>
        <taxon>Metazoa</taxon>
        <taxon>Ecdysozoa</taxon>
        <taxon>Arthropoda</taxon>
        <taxon>Chelicerata</taxon>
        <taxon>Arachnida</taxon>
        <taxon>Araneae</taxon>
        <taxon>Araneomorphae</taxon>
        <taxon>Entelegynae</taxon>
        <taxon>Araneoidea</taxon>
        <taxon>Araneidae</taxon>
        <taxon>Larinioides</taxon>
    </lineage>
</organism>
<protein>
    <submittedName>
        <fullName evidence="1">Uncharacterized protein</fullName>
    </submittedName>
</protein>
<comment type="caution">
    <text evidence="1">The sequence shown here is derived from an EMBL/GenBank/DDBJ whole genome shotgun (WGS) entry which is preliminary data.</text>
</comment>
<proteinExistence type="predicted"/>
<name>A0AAV1ZXG2_9ARAC</name>
<reference evidence="1 2" key="1">
    <citation type="submission" date="2024-04" db="EMBL/GenBank/DDBJ databases">
        <authorList>
            <person name="Rising A."/>
            <person name="Reimegard J."/>
            <person name="Sonavane S."/>
            <person name="Akerstrom W."/>
            <person name="Nylinder S."/>
            <person name="Hedman E."/>
            <person name="Kallberg Y."/>
        </authorList>
    </citation>
    <scope>NUCLEOTIDE SEQUENCE [LARGE SCALE GENOMIC DNA]</scope>
</reference>
<gene>
    <name evidence="1" type="ORF">LARSCL_LOCUS8342</name>
</gene>